<protein>
    <submittedName>
        <fullName evidence="1">Uncharacterized protein</fullName>
    </submittedName>
</protein>
<proteinExistence type="predicted"/>
<reference evidence="1 2" key="1">
    <citation type="submission" date="2020-07" db="EMBL/GenBank/DDBJ databases">
        <title>Sequencing the genomes of 1000 actinobacteria strains.</title>
        <authorList>
            <person name="Klenk H.-P."/>
        </authorList>
    </citation>
    <scope>NUCLEOTIDE SEQUENCE [LARGE SCALE GENOMIC DNA]</scope>
    <source>
        <strain evidence="1 2">LI1</strain>
    </source>
</reference>
<evidence type="ECO:0000313" key="1">
    <source>
        <dbReference type="EMBL" id="NYJ19591.1"/>
    </source>
</evidence>
<gene>
    <name evidence="1" type="ORF">HNR05_001382</name>
</gene>
<comment type="caution">
    <text evidence="1">The sequence shown here is derived from an EMBL/GenBank/DDBJ whole genome shotgun (WGS) entry which is preliminary data.</text>
</comment>
<dbReference type="Proteomes" id="UP000537260">
    <property type="component" value="Unassembled WGS sequence"/>
</dbReference>
<dbReference type="EMBL" id="JACCFM010000001">
    <property type="protein sequence ID" value="NYJ19591.1"/>
    <property type="molecule type" value="Genomic_DNA"/>
</dbReference>
<evidence type="ECO:0000313" key="2">
    <source>
        <dbReference type="Proteomes" id="UP000537260"/>
    </source>
</evidence>
<dbReference type="RefSeq" id="WP_179578332.1">
    <property type="nucleotide sequence ID" value="NZ_JACCFM010000001.1"/>
</dbReference>
<name>A0A7Z0EDR8_9MICO</name>
<organism evidence="1 2">
    <name type="scientific">Glaciibacter psychrotolerans</name>
    <dbReference type="NCBI Taxonomy" id="670054"/>
    <lineage>
        <taxon>Bacteria</taxon>
        <taxon>Bacillati</taxon>
        <taxon>Actinomycetota</taxon>
        <taxon>Actinomycetes</taxon>
        <taxon>Micrococcales</taxon>
        <taxon>Microbacteriaceae</taxon>
        <taxon>Glaciibacter</taxon>
    </lineage>
</organism>
<keyword evidence="2" id="KW-1185">Reference proteome</keyword>
<sequence>MCSTFEAADGSGATIGPVSMWVPKEDLLPIVTDTLAALGDSAPPAEIAESWDAVKRFRN</sequence>
<dbReference type="AlphaFoldDB" id="A0A7Z0EDR8"/>
<accession>A0A7Z0EDR8</accession>